<dbReference type="SMART" id="SM00256">
    <property type="entry name" value="FBOX"/>
    <property type="match status" value="1"/>
</dbReference>
<sequence length="612" mass="69200">MTSDLDPDALAAGLVKAKAYYNEKQYAKASSTFKQVRLPPTLLFHDNATVVSGHLDALDGLAAVYEARGLSDIAIIIAEAMINLAPREPKGYLRLGRLLRLQHSFHPAFMTYKQGIMLVSKKNPSHPLLSTLRQMETKVRYSAVATDPFTVLPLELVAMILKNTDFRSLCRCLRVSKSWKTLLTTKDAIIQSLWRAQHFNRCTKPVRAGHLQKYATYAGGQVTELVIGDCHRFGVNLNTFQWIASCRSLQVLNLGSPMPIDIPDYSSLLNTPCRPQLTSLYFGFKTPFMVKFLHKIVTSSATTLQELTILNFPSRTSTSTEGIEDVNWPVLLRLRVLRLGSPPSVGMSGIDLVSFTPDPSLSLTKLTKSQAPFVHTSPNAEEVWLEGGCFEPGDWQKQPSSPWPHLKKLFIGRHFINPPFLLPPDLEELHLMSILHVRVLLITQMFQDPAIPITLNLRKLTLRDHLPNPWLSYMESWIRTGLESGRTTELGMAFPKPLPHWLRSEHLKFLSLKGLSIEFGADPYALEEAFVDLLDRFPNLEGLDVGQEPLSNTALAKAVRRGVKLIYHRGDYNQRTEVREWALKEYKARIVEGDYALNLPIYPRDDPYSRFY</sequence>
<dbReference type="EMBL" id="JANPWZ010002135">
    <property type="protein sequence ID" value="KAJ3561093.1"/>
    <property type="molecule type" value="Genomic_DNA"/>
</dbReference>
<dbReference type="InterPro" id="IPR001810">
    <property type="entry name" value="F-box_dom"/>
</dbReference>
<reference evidence="2" key="1">
    <citation type="submission" date="2022-07" db="EMBL/GenBank/DDBJ databases">
        <title>Genome Sequence of Xylaria arbuscula.</title>
        <authorList>
            <person name="Buettner E."/>
        </authorList>
    </citation>
    <scope>NUCLEOTIDE SEQUENCE</scope>
    <source>
        <strain evidence="2">VT107</strain>
    </source>
</reference>
<evidence type="ECO:0000313" key="3">
    <source>
        <dbReference type="Proteomes" id="UP001148614"/>
    </source>
</evidence>
<keyword evidence="3" id="KW-1185">Reference proteome</keyword>
<dbReference type="Pfam" id="PF00646">
    <property type="entry name" value="F-box"/>
    <property type="match status" value="1"/>
</dbReference>
<evidence type="ECO:0000259" key="1">
    <source>
        <dbReference type="PROSITE" id="PS50181"/>
    </source>
</evidence>
<dbReference type="SUPFAM" id="SSF81383">
    <property type="entry name" value="F-box domain"/>
    <property type="match status" value="1"/>
</dbReference>
<dbReference type="VEuPathDB" id="FungiDB:F4678DRAFT_475301"/>
<comment type="caution">
    <text evidence="2">The sequence shown here is derived from an EMBL/GenBank/DDBJ whole genome shotgun (WGS) entry which is preliminary data.</text>
</comment>
<name>A0A9W8TJ84_9PEZI</name>
<dbReference type="Gene3D" id="1.25.40.10">
    <property type="entry name" value="Tetratricopeptide repeat domain"/>
    <property type="match status" value="1"/>
</dbReference>
<dbReference type="InterPro" id="IPR011990">
    <property type="entry name" value="TPR-like_helical_dom_sf"/>
</dbReference>
<proteinExistence type="predicted"/>
<gene>
    <name evidence="2" type="ORF">NPX13_g9077</name>
</gene>
<dbReference type="SUPFAM" id="SSF48452">
    <property type="entry name" value="TPR-like"/>
    <property type="match status" value="1"/>
</dbReference>
<feature type="domain" description="F-box" evidence="1">
    <location>
        <begin position="146"/>
        <end position="193"/>
    </location>
</feature>
<dbReference type="SUPFAM" id="SSF52047">
    <property type="entry name" value="RNI-like"/>
    <property type="match status" value="1"/>
</dbReference>
<dbReference type="Gene3D" id="1.20.1280.50">
    <property type="match status" value="1"/>
</dbReference>
<dbReference type="AlphaFoldDB" id="A0A9W8TJ84"/>
<accession>A0A9W8TJ84</accession>
<organism evidence="2 3">
    <name type="scientific">Xylaria arbuscula</name>
    <dbReference type="NCBI Taxonomy" id="114810"/>
    <lineage>
        <taxon>Eukaryota</taxon>
        <taxon>Fungi</taxon>
        <taxon>Dikarya</taxon>
        <taxon>Ascomycota</taxon>
        <taxon>Pezizomycotina</taxon>
        <taxon>Sordariomycetes</taxon>
        <taxon>Xylariomycetidae</taxon>
        <taxon>Xylariales</taxon>
        <taxon>Xylariaceae</taxon>
        <taxon>Xylaria</taxon>
    </lineage>
</organism>
<dbReference type="Proteomes" id="UP001148614">
    <property type="component" value="Unassembled WGS sequence"/>
</dbReference>
<evidence type="ECO:0000313" key="2">
    <source>
        <dbReference type="EMBL" id="KAJ3561093.1"/>
    </source>
</evidence>
<dbReference type="PROSITE" id="PS50181">
    <property type="entry name" value="FBOX"/>
    <property type="match status" value="1"/>
</dbReference>
<protein>
    <recommendedName>
        <fullName evidence="1">F-box domain-containing protein</fullName>
    </recommendedName>
</protein>
<dbReference type="InterPro" id="IPR036047">
    <property type="entry name" value="F-box-like_dom_sf"/>
</dbReference>